<dbReference type="EMBL" id="LR797259">
    <property type="protein sequence ID" value="CAB4197534.1"/>
    <property type="molecule type" value="Genomic_DNA"/>
</dbReference>
<dbReference type="EMBL" id="LR796838">
    <property type="protein sequence ID" value="CAB4169266.1"/>
    <property type="molecule type" value="Genomic_DNA"/>
</dbReference>
<evidence type="ECO:0000313" key="3">
    <source>
        <dbReference type="EMBL" id="CAB4181677.1"/>
    </source>
</evidence>
<evidence type="ECO:0000313" key="2">
    <source>
        <dbReference type="EMBL" id="CAB4176100.1"/>
    </source>
</evidence>
<dbReference type="EMBL" id="LR796942">
    <property type="protein sequence ID" value="CAB4176100.1"/>
    <property type="molecule type" value="Genomic_DNA"/>
</dbReference>
<reference evidence="1" key="1">
    <citation type="submission" date="2020-05" db="EMBL/GenBank/DDBJ databases">
        <authorList>
            <person name="Chiriac C."/>
            <person name="Salcher M."/>
            <person name="Ghai R."/>
            <person name="Kavagutti S V."/>
        </authorList>
    </citation>
    <scope>NUCLEOTIDE SEQUENCE</scope>
</reference>
<dbReference type="EMBL" id="LR798377">
    <property type="protein sequence ID" value="CAB5227132.1"/>
    <property type="molecule type" value="Genomic_DNA"/>
</dbReference>
<accession>A0A6J5PHA4</accession>
<evidence type="ECO:0000313" key="6">
    <source>
        <dbReference type="EMBL" id="CAB5227132.1"/>
    </source>
</evidence>
<protein>
    <submittedName>
        <fullName evidence="1">Uncharacterized protein</fullName>
    </submittedName>
</protein>
<evidence type="ECO:0000313" key="5">
    <source>
        <dbReference type="EMBL" id="CAB4210828.1"/>
    </source>
</evidence>
<name>A0A6J5PHA4_9CAUD</name>
<dbReference type="EMBL" id="LR797361">
    <property type="protein sequence ID" value="CAB4210828.1"/>
    <property type="molecule type" value="Genomic_DNA"/>
</dbReference>
<evidence type="ECO:0000313" key="4">
    <source>
        <dbReference type="EMBL" id="CAB4197534.1"/>
    </source>
</evidence>
<proteinExistence type="predicted"/>
<dbReference type="EMBL" id="LR797009">
    <property type="protein sequence ID" value="CAB4181677.1"/>
    <property type="molecule type" value="Genomic_DNA"/>
</dbReference>
<gene>
    <name evidence="3" type="ORF">UFOVP1073_53</name>
    <name evidence="4" type="ORF">UFOVP1308_18</name>
    <name evidence="5" type="ORF">UFOVP1423_51</name>
    <name evidence="6" type="ORF">UFOVP1520_22</name>
    <name evidence="1" type="ORF">UFOVP898_55</name>
    <name evidence="2" type="ORF">UFOVP985_4</name>
</gene>
<evidence type="ECO:0000313" key="1">
    <source>
        <dbReference type="EMBL" id="CAB4169266.1"/>
    </source>
</evidence>
<organism evidence="1">
    <name type="scientific">uncultured Caudovirales phage</name>
    <dbReference type="NCBI Taxonomy" id="2100421"/>
    <lineage>
        <taxon>Viruses</taxon>
        <taxon>Duplodnaviria</taxon>
        <taxon>Heunggongvirae</taxon>
        <taxon>Uroviricota</taxon>
        <taxon>Caudoviricetes</taxon>
        <taxon>Peduoviridae</taxon>
        <taxon>Maltschvirus</taxon>
        <taxon>Maltschvirus maltsch</taxon>
    </lineage>
</organism>
<sequence>MADLNMSFSVSASKGTFTQMFSASGMTSDMAAAGMLAVSATLGTAAVTLSTTSLSSLGVAVIHNFGTDATQVVTFGRWDGTTLWGCAAPRGGEKSVMRLEPGNYAWKSSVAGTRGLVQILEG</sequence>